<evidence type="ECO:0000256" key="1">
    <source>
        <dbReference type="SAM" id="MobiDB-lite"/>
    </source>
</evidence>
<gene>
    <name evidence="2" type="primary">cas7e</name>
    <name evidence="2" type="ORF">FGL98_23190</name>
</gene>
<proteinExistence type="predicted"/>
<evidence type="ECO:0000313" key="2">
    <source>
        <dbReference type="EMBL" id="TWP32837.1"/>
    </source>
</evidence>
<dbReference type="RefSeq" id="WP_146320977.1">
    <property type="nucleotide sequence ID" value="NZ_VCQV01000056.1"/>
</dbReference>
<protein>
    <submittedName>
        <fullName evidence="2">Type I-E CRISPR-associated protein Cas7/Cse4/CasC</fullName>
    </submittedName>
</protein>
<dbReference type="NCBIfam" id="TIGR01869">
    <property type="entry name" value="casC_Cse4"/>
    <property type="match status" value="1"/>
</dbReference>
<dbReference type="EMBL" id="VCQV01000056">
    <property type="protein sequence ID" value="TWP32837.1"/>
    <property type="molecule type" value="Genomic_DNA"/>
</dbReference>
<dbReference type="OrthoDB" id="5291250at2"/>
<dbReference type="AlphaFoldDB" id="A0A563DRF2"/>
<feature type="region of interest" description="Disordered" evidence="1">
    <location>
        <begin position="135"/>
        <end position="155"/>
    </location>
</feature>
<reference evidence="2 3" key="2">
    <citation type="submission" date="2019-08" db="EMBL/GenBank/DDBJ databases">
        <title>Jejuicoccus antrihumi gen. nov., sp. nov., a new member of the family Dermacoccaceae isolated from a cave.</title>
        <authorList>
            <person name="Schumann P."/>
            <person name="Kim I.S."/>
        </authorList>
    </citation>
    <scope>NUCLEOTIDE SEQUENCE [LARGE SCALE GENOMIC DNA]</scope>
    <source>
        <strain evidence="2 3">C5-26</strain>
    </source>
</reference>
<name>A0A563DRF2_9MICO</name>
<accession>A0A563DRF2</accession>
<dbReference type="Pfam" id="PF09344">
    <property type="entry name" value="Cas_CT1975"/>
    <property type="match status" value="1"/>
</dbReference>
<evidence type="ECO:0000313" key="3">
    <source>
        <dbReference type="Proteomes" id="UP000320244"/>
    </source>
</evidence>
<organism evidence="2 3">
    <name type="scientific">Leekyejoonella antrihumi</name>
    <dbReference type="NCBI Taxonomy" id="1660198"/>
    <lineage>
        <taxon>Bacteria</taxon>
        <taxon>Bacillati</taxon>
        <taxon>Actinomycetota</taxon>
        <taxon>Actinomycetes</taxon>
        <taxon>Micrococcales</taxon>
        <taxon>Dermacoccaceae</taxon>
        <taxon>Leekyejoonella</taxon>
    </lineage>
</organism>
<dbReference type="InterPro" id="IPR010148">
    <property type="entry name" value="CRISPR-assoc_prot_CT1975"/>
</dbReference>
<comment type="caution">
    <text evidence="2">The sequence shown here is derived from an EMBL/GenBank/DDBJ whole genome shotgun (WGS) entry which is preliminary data.</text>
</comment>
<sequence>MSTNRFITVHLLVTLGLHNLNRDGNGLPKSQFDGGVQRARLSSQSIKRGARQLYRDAGHDESVRTRLGAFEIARRVAETAEQRDVPIDLDAVIDVAIKAVRALYAGTTNTTALQANRTKIRDLLRLTQGQDAQQAAATAAAEQDTDEQTAGAGKETATKDTITFISTAELDACAEAILAAQDHGAIPEIALVKDSTSAALDIAAFGRMFAEQPGLGTHAAVSVSHATTVHRMQLITDYFTAVEDVANTDHGAAHIGENYFTSGTYYRSFTIDIDQLQRSWSAYGGQHAPAVLADLVRALILALPSGKVNGTNAGALPDLVLAEVQNFRIAYGFEEPVEAGEHGGYAAAGVAALAAQRRRALAFEPALFGEAVVTGRTHDADFAATVVDDCDALVDFVVDKAFQGR</sequence>
<dbReference type="Proteomes" id="UP000320244">
    <property type="component" value="Unassembled WGS sequence"/>
</dbReference>
<reference evidence="2 3" key="1">
    <citation type="submission" date="2019-05" db="EMBL/GenBank/DDBJ databases">
        <authorList>
            <person name="Lee S.D."/>
        </authorList>
    </citation>
    <scope>NUCLEOTIDE SEQUENCE [LARGE SCALE GENOMIC DNA]</scope>
    <source>
        <strain evidence="2 3">C5-26</strain>
    </source>
</reference>
<keyword evidence="3" id="KW-1185">Reference proteome</keyword>